<dbReference type="InterPro" id="IPR035396">
    <property type="entry name" value="Bac_rhamnosid6H"/>
</dbReference>
<feature type="domain" description="Bacterial alpha-L-rhamnosidase N-terminal" evidence="5">
    <location>
        <begin position="140"/>
        <end position="314"/>
    </location>
</feature>
<feature type="domain" description="Alpha-L-rhamnosidase six-hairpin glycosidase" evidence="6">
    <location>
        <begin position="429"/>
        <end position="792"/>
    </location>
</feature>
<dbReference type="GO" id="GO:0005975">
    <property type="term" value="P:carbohydrate metabolic process"/>
    <property type="evidence" value="ECO:0007669"/>
    <property type="project" value="InterPro"/>
</dbReference>
<keyword evidence="9" id="KW-1185">Reference proteome</keyword>
<dbReference type="EMBL" id="DF820455">
    <property type="protein sequence ID" value="GAK50072.1"/>
    <property type="molecule type" value="Genomic_DNA"/>
</dbReference>
<evidence type="ECO:0000259" key="5">
    <source>
        <dbReference type="Pfam" id="PF08531"/>
    </source>
</evidence>
<sequence length="920" mass="103737">MRVTNLRCEYTENPLGIDAREPRLSWLFEDPERGQKQTAYQILVARRKELLDAERGDLWDSGKVASPLSAQAAYAGEALQSCTRYYWAVRVWDRDDQASAYSSPAFFETAFFDANDWQGAWISAGETAGPLLRKTFNVDKPVSKARLYICGVGYYEARLNGQKIGDHVLDPGWTDYAKTLLYTTFDVTHLLRRDGNALGILLGNGRFSPSDEEVKRTPQILKKYAPAPVVLAQLHIEFSDNTTMRILSDATWKTTSGPIQSSDIYDGERYDARLEKSGWDFSDYNDAGWQPAQIAKHPGGQLVSQATFPPVKISQTLPPQTLTIVSPGVYIYDFGQNFSGWVKLRVAGARGTKITIRYAELLYPDGTLNTVPNRTASATETYILKGEGQEVFEPRFTYHGFRYVEVSGFPGTPSLHALEGQVVHSALETAGSFLCSHPLLNQIHQNILWGLRSNFMSIPTDCPQRDERMGWLADAHLAAEAAIYNFDMAGFYAKWLRDIRDAQLDNGSVPDVVPMYWPIFPADPAWGTACLVIPWMVYQYYGDRRVLEENYPVMQRYLAFLNSLAHDDVLDFGRWGDWCPPWHVNSVDTPYELVSQWHYYHDTALMSQIAAILGKPAEADEYRKKAERIKTAFNRKFLHGSQYGGTPDRWYQRLIPKVATLDEAQVIEQHLADTFAVRSQTGPVLALYLNLVPEELKAAVVHGLVQDIIVMHGTHVNTGIIGTRYLFDVLSEHGHAELAYKLATQTTYPSWGYMIKEGATTLWERWEYLTDLGMNSQNHIMLGSIDAWFYRYLAGIQRDPSAPGWQHILIRPHVLGDLTFVSASLNTPKGLIAVSWRKQHDAFLLDVTIPVNASAAVSIPKRGWQQVSISESGVEIWRNGAIAHNLSGISSGQEQEHWVTYQVGSGVYCFEIREQQEQGK</sequence>
<dbReference type="Gene3D" id="2.60.420.10">
    <property type="entry name" value="Maltose phosphorylase, domain 3"/>
    <property type="match status" value="1"/>
</dbReference>
<dbReference type="Pfam" id="PF05592">
    <property type="entry name" value="Bac_rhamnosid"/>
    <property type="match status" value="1"/>
</dbReference>
<dbReference type="InterPro" id="IPR013783">
    <property type="entry name" value="Ig-like_fold"/>
</dbReference>
<dbReference type="InterPro" id="IPR008928">
    <property type="entry name" value="6-hairpin_glycosidase_sf"/>
</dbReference>
<dbReference type="Proteomes" id="UP000030700">
    <property type="component" value="Unassembled WGS sequence"/>
</dbReference>
<dbReference type="Gene3D" id="2.60.120.260">
    <property type="entry name" value="Galactose-binding domain-like"/>
    <property type="match status" value="2"/>
</dbReference>
<dbReference type="InterPro" id="IPR016007">
    <property type="entry name" value="Alpha_rhamnosid"/>
</dbReference>
<evidence type="ECO:0000256" key="1">
    <source>
        <dbReference type="ARBA" id="ARBA00001445"/>
    </source>
</evidence>
<dbReference type="Pfam" id="PF25788">
    <property type="entry name" value="Ig_Rha78A_N"/>
    <property type="match status" value="1"/>
</dbReference>
<organism evidence="8">
    <name type="scientific">Candidatus Moduliflexus flocculans</name>
    <dbReference type="NCBI Taxonomy" id="1499966"/>
    <lineage>
        <taxon>Bacteria</taxon>
        <taxon>Candidatus Moduliflexota</taxon>
        <taxon>Candidatus Moduliflexia</taxon>
        <taxon>Candidatus Moduliflexales</taxon>
        <taxon>Candidatus Moduliflexaceae</taxon>
    </lineage>
</organism>
<protein>
    <recommendedName>
        <fullName evidence="2">alpha-L-rhamnosidase</fullName>
        <ecNumber evidence="2">3.2.1.40</ecNumber>
    </recommendedName>
</protein>
<evidence type="ECO:0000259" key="7">
    <source>
        <dbReference type="Pfam" id="PF17390"/>
    </source>
</evidence>
<proteinExistence type="predicted"/>
<dbReference type="InterPro" id="IPR012341">
    <property type="entry name" value="6hp_glycosidase-like_sf"/>
</dbReference>
<feature type="domain" description="Alpha-L-rhamnosidase C-terminal" evidence="7">
    <location>
        <begin position="795"/>
        <end position="865"/>
    </location>
</feature>
<dbReference type="AlphaFoldDB" id="A0A0S6VRQ1"/>
<accession>A0A0S6VRQ1</accession>
<dbReference type="PIRSF" id="PIRSF010631">
    <property type="entry name" value="A-rhamnsds"/>
    <property type="match status" value="1"/>
</dbReference>
<dbReference type="InterPro" id="IPR035398">
    <property type="entry name" value="Bac_rhamnosid_C"/>
</dbReference>
<dbReference type="Pfam" id="PF17390">
    <property type="entry name" value="Bac_rhamnosid_C"/>
    <property type="match status" value="1"/>
</dbReference>
<dbReference type="HOGENOM" id="CLU_002926_1_1_0"/>
<evidence type="ECO:0000259" key="4">
    <source>
        <dbReference type="Pfam" id="PF05592"/>
    </source>
</evidence>
<dbReference type="InterPro" id="IPR008902">
    <property type="entry name" value="Rhamnosid_concanavalin"/>
</dbReference>
<dbReference type="Pfam" id="PF08531">
    <property type="entry name" value="Bac_rhamnosid_N"/>
    <property type="match status" value="1"/>
</dbReference>
<reference evidence="8" key="1">
    <citation type="journal article" date="2015" name="PeerJ">
        <title>First genomic representation of candidate bacterial phylum KSB3 points to enhanced environmental sensing as a trigger of wastewater bulking.</title>
        <authorList>
            <person name="Sekiguchi Y."/>
            <person name="Ohashi A."/>
            <person name="Parks D.H."/>
            <person name="Yamauchi T."/>
            <person name="Tyson G.W."/>
            <person name="Hugenholtz P."/>
        </authorList>
    </citation>
    <scope>NUCLEOTIDE SEQUENCE [LARGE SCALE GENOMIC DNA]</scope>
</reference>
<dbReference type="SUPFAM" id="SSF48208">
    <property type="entry name" value="Six-hairpin glycosidases"/>
    <property type="match status" value="1"/>
</dbReference>
<comment type="catalytic activity">
    <reaction evidence="1">
        <text>Hydrolysis of terminal non-reducing alpha-L-rhamnose residues in alpha-L-rhamnosides.</text>
        <dbReference type="EC" id="3.2.1.40"/>
    </reaction>
</comment>
<dbReference type="PANTHER" id="PTHR33307:SF6">
    <property type="entry name" value="ALPHA-RHAMNOSIDASE (EUROFUNG)-RELATED"/>
    <property type="match status" value="1"/>
</dbReference>
<dbReference type="EC" id="3.2.1.40" evidence="2"/>
<dbReference type="PANTHER" id="PTHR33307">
    <property type="entry name" value="ALPHA-RHAMNOSIDASE (EUROFUNG)"/>
    <property type="match status" value="1"/>
</dbReference>
<evidence type="ECO:0000313" key="9">
    <source>
        <dbReference type="Proteomes" id="UP000030700"/>
    </source>
</evidence>
<feature type="domain" description="Alpha-L-rhamnosidase concanavalin-like" evidence="4">
    <location>
        <begin position="325"/>
        <end position="424"/>
    </location>
</feature>
<dbReference type="InterPro" id="IPR013737">
    <property type="entry name" value="Bac_rhamnosid_N"/>
</dbReference>
<evidence type="ECO:0000313" key="8">
    <source>
        <dbReference type="EMBL" id="GAK50072.1"/>
    </source>
</evidence>
<gene>
    <name evidence="8" type="ORF">U14_01298</name>
</gene>
<evidence type="ECO:0000256" key="2">
    <source>
        <dbReference type="ARBA" id="ARBA00012652"/>
    </source>
</evidence>
<dbReference type="Pfam" id="PF17389">
    <property type="entry name" value="Bac_rhamnosid6H"/>
    <property type="match status" value="1"/>
</dbReference>
<name>A0A0S6VRQ1_9BACT</name>
<dbReference type="STRING" id="1499966.U14_01298"/>
<keyword evidence="3" id="KW-0378">Hydrolase</keyword>
<dbReference type="Gene3D" id="2.60.40.10">
    <property type="entry name" value="Immunoglobulins"/>
    <property type="match status" value="1"/>
</dbReference>
<dbReference type="Gene3D" id="1.50.10.10">
    <property type="match status" value="1"/>
</dbReference>
<dbReference type="GO" id="GO:0030596">
    <property type="term" value="F:alpha-L-rhamnosidase activity"/>
    <property type="evidence" value="ECO:0007669"/>
    <property type="project" value="UniProtKB-EC"/>
</dbReference>
<evidence type="ECO:0000259" key="6">
    <source>
        <dbReference type="Pfam" id="PF17389"/>
    </source>
</evidence>
<evidence type="ECO:0000256" key="3">
    <source>
        <dbReference type="ARBA" id="ARBA00022801"/>
    </source>
</evidence>